<dbReference type="OrthoDB" id="8560232at2"/>
<dbReference type="STRING" id="728005.SAMN04488059_1104"/>
<protein>
    <submittedName>
        <fullName evidence="1">Predicted transcriptional regulator YdeE, contains AraC-type DNA-binding domain</fullName>
    </submittedName>
</protein>
<dbReference type="EMBL" id="FOMB01000010">
    <property type="protein sequence ID" value="SFC72879.1"/>
    <property type="molecule type" value="Genomic_DNA"/>
</dbReference>
<dbReference type="Gene3D" id="3.20.80.10">
    <property type="entry name" value="Regulatory factor, effector binding domain"/>
    <property type="match status" value="1"/>
</dbReference>
<gene>
    <name evidence="1" type="ORF">SAMN04488059_1104</name>
</gene>
<dbReference type="Proteomes" id="UP000182258">
    <property type="component" value="Unassembled WGS sequence"/>
</dbReference>
<accession>A0A1I1LIL8</accession>
<name>A0A1I1LIL8_9HYPH</name>
<sequence length="159" mass="17150">MTGSEIETVSLDALTLVGLPVSGGWQDLPKIVPEGWRRLFAEADAVAALARKVDAYVGVSLAMEDGTFFEFVGQRVFGCKAAPAGLKLLHIPANNYRHRRHTGPLRAIAATFQTIYDDAEELGIPAGIFKLDFGYQADGTVTPHDLYIGIDPIAAPETH</sequence>
<dbReference type="RefSeq" id="WP_052952890.1">
    <property type="nucleotide sequence ID" value="NZ_FOMB01000010.1"/>
</dbReference>
<reference evidence="1 2" key="1">
    <citation type="submission" date="2016-10" db="EMBL/GenBank/DDBJ databases">
        <authorList>
            <person name="de Groot N.N."/>
        </authorList>
    </citation>
    <scope>NUCLEOTIDE SEQUENCE [LARGE SCALE GENOMIC DNA]</scope>
    <source>
        <strain evidence="1 2">CGMCC 1.10210</strain>
    </source>
</reference>
<keyword evidence="1" id="KW-0238">DNA-binding</keyword>
<dbReference type="AlphaFoldDB" id="A0A1I1LIL8"/>
<evidence type="ECO:0000313" key="1">
    <source>
        <dbReference type="EMBL" id="SFC72879.1"/>
    </source>
</evidence>
<dbReference type="GO" id="GO:0003677">
    <property type="term" value="F:DNA binding"/>
    <property type="evidence" value="ECO:0007669"/>
    <property type="project" value="UniProtKB-KW"/>
</dbReference>
<proteinExistence type="predicted"/>
<organism evidence="1 2">
    <name type="scientific">Devosia psychrophila</name>
    <dbReference type="NCBI Taxonomy" id="728005"/>
    <lineage>
        <taxon>Bacteria</taxon>
        <taxon>Pseudomonadati</taxon>
        <taxon>Pseudomonadota</taxon>
        <taxon>Alphaproteobacteria</taxon>
        <taxon>Hyphomicrobiales</taxon>
        <taxon>Devosiaceae</taxon>
        <taxon>Devosia</taxon>
    </lineage>
</organism>
<dbReference type="InterPro" id="IPR011256">
    <property type="entry name" value="Reg_factor_effector_dom_sf"/>
</dbReference>
<dbReference type="SUPFAM" id="SSF55136">
    <property type="entry name" value="Probable bacterial effector-binding domain"/>
    <property type="match status" value="1"/>
</dbReference>
<evidence type="ECO:0000313" key="2">
    <source>
        <dbReference type="Proteomes" id="UP000182258"/>
    </source>
</evidence>